<dbReference type="EMBL" id="CP011097">
    <property type="protein sequence ID" value="AJZ75633.1"/>
    <property type="molecule type" value="Genomic_DNA"/>
</dbReference>
<dbReference type="GeneID" id="24875514"/>
<evidence type="ECO:0000313" key="2">
    <source>
        <dbReference type="Proteomes" id="UP000266745"/>
    </source>
</evidence>
<name>A0A3G1B3Y9_9ARCH</name>
<dbReference type="OrthoDB" id="10005at2157"/>
<evidence type="ECO:0000313" key="1">
    <source>
        <dbReference type="EMBL" id="AJZ75633.1"/>
    </source>
</evidence>
<organism evidence="1 2">
    <name type="scientific">Candidatus Nitrosotenuis cloacae</name>
    <dbReference type="NCBI Taxonomy" id="1603555"/>
    <lineage>
        <taxon>Archaea</taxon>
        <taxon>Nitrososphaerota</taxon>
        <taxon>Candidatus Nitrosotenuis</taxon>
    </lineage>
</organism>
<dbReference type="AlphaFoldDB" id="A0A3G1B3Y9"/>
<dbReference type="Proteomes" id="UP000266745">
    <property type="component" value="Chromosome"/>
</dbReference>
<protein>
    <submittedName>
        <fullName evidence="1">Uncharacterized protein</fullName>
    </submittedName>
</protein>
<proteinExistence type="predicted"/>
<accession>A0A3G1B3Y9</accession>
<keyword evidence="2" id="KW-1185">Reference proteome</keyword>
<reference evidence="1 2" key="1">
    <citation type="journal article" date="2016" name="Sci. Rep.">
        <title>A novel ammonia-oxidizing archaeon from wastewater treatment plant: Its enrichment, physiological and genomic characteristics.</title>
        <authorList>
            <person name="Li Y."/>
            <person name="Ding K."/>
            <person name="Wen X."/>
            <person name="Zhang B."/>
            <person name="Shen B."/>
            <person name="Yang Y."/>
        </authorList>
    </citation>
    <scope>NUCLEOTIDE SEQUENCE [LARGE SCALE GENOMIC DNA]</scope>
    <source>
        <strain evidence="1 2">SAT1</strain>
    </source>
</reference>
<dbReference type="KEGG" id="tah:SU86_003790"/>
<dbReference type="STRING" id="1603555.SU86_003790"/>
<gene>
    <name evidence="1" type="ORF">SU86_003790</name>
</gene>
<sequence>MNSQILEKVEKSGVCGIKKAELKKLFGTDCETSLDELAKEDKVIVDNKGVAHYVWSKDNYLSHVSQNDPKFKILSRLVTNLENKISQMQSAQIPQNTVDFQIHFDKCISEHSASLGWTPLSEIRAKVCASLDITPEKFYSLVSTLIEQNQSKYEISTGGQEGIHVRGMLHGYIRKL</sequence>
<dbReference type="RefSeq" id="WP_048188467.1">
    <property type="nucleotide sequence ID" value="NZ_CP011097.1"/>
</dbReference>